<sequence length="240" mass="25141">MRRSVAAVLTALLSTAALAASPGGAAQARGPAAAPREAAAAGRPVVFVHGRNADAGVWNSMIARFRAAGTPGDRLFAWSYDTAQPTNEVTAGLLAQYVDAVLRRTGASQVDIVAHSLGSLPSRWYVKFGGGRATVRHWVSLAGPNHGTGIALLCALWDQGCKDMTPGSYVLTHLNSGDESPGSVDYTVLWSPCDETMLPQNSPQLQGAHNVRTTCLKHNDLLTDAAVAAKVRATLGADRM</sequence>
<keyword evidence="3" id="KW-1185">Reference proteome</keyword>
<name>A0ABP6G779_9ACTN</name>
<protein>
    <submittedName>
        <fullName evidence="2">Triacylglycerol lipase</fullName>
    </submittedName>
</protein>
<dbReference type="EMBL" id="BAAASL010000011">
    <property type="protein sequence ID" value="GAA2718328.1"/>
    <property type="molecule type" value="Genomic_DNA"/>
</dbReference>
<dbReference type="Proteomes" id="UP001500886">
    <property type="component" value="Unassembled WGS sequence"/>
</dbReference>
<dbReference type="PANTHER" id="PTHR32015:SF1">
    <property type="entry name" value="LIPASE"/>
    <property type="match status" value="1"/>
</dbReference>
<dbReference type="InterPro" id="IPR002918">
    <property type="entry name" value="Lipase_EstA/Esterase_EstB"/>
</dbReference>
<dbReference type="Pfam" id="PF01674">
    <property type="entry name" value="Lipase_2"/>
    <property type="match status" value="1"/>
</dbReference>
<keyword evidence="1" id="KW-0732">Signal</keyword>
<dbReference type="InterPro" id="IPR029058">
    <property type="entry name" value="AB_hydrolase_fold"/>
</dbReference>
<feature type="chain" id="PRO_5045548766" evidence="1">
    <location>
        <begin position="20"/>
        <end position="240"/>
    </location>
</feature>
<dbReference type="PANTHER" id="PTHR32015">
    <property type="entry name" value="FASTING INDUCED LIPASE"/>
    <property type="match status" value="1"/>
</dbReference>
<dbReference type="Gene3D" id="3.40.50.1820">
    <property type="entry name" value="alpha/beta hydrolase"/>
    <property type="match status" value="1"/>
</dbReference>
<dbReference type="SUPFAM" id="SSF53474">
    <property type="entry name" value="alpha/beta-Hydrolases"/>
    <property type="match status" value="1"/>
</dbReference>
<comment type="caution">
    <text evidence="2">The sequence shown here is derived from an EMBL/GenBank/DDBJ whole genome shotgun (WGS) entry which is preliminary data.</text>
</comment>
<feature type="signal peptide" evidence="1">
    <location>
        <begin position="1"/>
        <end position="19"/>
    </location>
</feature>
<evidence type="ECO:0000313" key="3">
    <source>
        <dbReference type="Proteomes" id="UP001500886"/>
    </source>
</evidence>
<proteinExistence type="predicted"/>
<gene>
    <name evidence="2" type="ORF">GCM10010315_33580</name>
</gene>
<evidence type="ECO:0000313" key="2">
    <source>
        <dbReference type="EMBL" id="GAA2718328.1"/>
    </source>
</evidence>
<accession>A0ABP6G779</accession>
<reference evidence="3" key="1">
    <citation type="journal article" date="2019" name="Int. J. Syst. Evol. Microbiol.">
        <title>The Global Catalogue of Microorganisms (GCM) 10K type strain sequencing project: providing services to taxonomists for standard genome sequencing and annotation.</title>
        <authorList>
            <consortium name="The Broad Institute Genomics Platform"/>
            <consortium name="The Broad Institute Genome Sequencing Center for Infectious Disease"/>
            <person name="Wu L."/>
            <person name="Ma J."/>
        </authorList>
    </citation>
    <scope>NUCLEOTIDE SEQUENCE [LARGE SCALE GENOMIC DNA]</scope>
    <source>
        <strain evidence="3">JCM 4542</strain>
    </source>
</reference>
<evidence type="ECO:0000256" key="1">
    <source>
        <dbReference type="SAM" id="SignalP"/>
    </source>
</evidence>
<dbReference type="RefSeq" id="WP_344436125.1">
    <property type="nucleotide sequence ID" value="NZ_BAAASL010000011.1"/>
</dbReference>
<organism evidence="2 3">
    <name type="scientific">Streptomyces luteosporeus</name>
    <dbReference type="NCBI Taxonomy" id="173856"/>
    <lineage>
        <taxon>Bacteria</taxon>
        <taxon>Bacillati</taxon>
        <taxon>Actinomycetota</taxon>
        <taxon>Actinomycetes</taxon>
        <taxon>Kitasatosporales</taxon>
        <taxon>Streptomycetaceae</taxon>
        <taxon>Streptomyces</taxon>
    </lineage>
</organism>